<proteinExistence type="predicted"/>
<dbReference type="PANTHER" id="PTHR21245">
    <property type="entry name" value="HETEROGENEOUS NUCLEAR RIBONUCLEOPROTEIN"/>
    <property type="match status" value="1"/>
</dbReference>
<evidence type="ECO:0000256" key="2">
    <source>
        <dbReference type="PROSITE-ProRule" id="PRU00176"/>
    </source>
</evidence>
<keyword evidence="4" id="KW-0812">Transmembrane</keyword>
<dbReference type="Pfam" id="PF00076">
    <property type="entry name" value="RRM_1"/>
    <property type="match status" value="1"/>
</dbReference>
<feature type="transmembrane region" description="Helical" evidence="4">
    <location>
        <begin position="625"/>
        <end position="648"/>
    </location>
</feature>
<organism evidence="6 7">
    <name type="scientific">Hibiscus syriacus</name>
    <name type="common">Rose of Sharon</name>
    <dbReference type="NCBI Taxonomy" id="106335"/>
    <lineage>
        <taxon>Eukaryota</taxon>
        <taxon>Viridiplantae</taxon>
        <taxon>Streptophyta</taxon>
        <taxon>Embryophyta</taxon>
        <taxon>Tracheophyta</taxon>
        <taxon>Spermatophyta</taxon>
        <taxon>Magnoliopsida</taxon>
        <taxon>eudicotyledons</taxon>
        <taxon>Gunneridae</taxon>
        <taxon>Pentapetalae</taxon>
        <taxon>rosids</taxon>
        <taxon>malvids</taxon>
        <taxon>Malvales</taxon>
        <taxon>Malvaceae</taxon>
        <taxon>Malvoideae</taxon>
        <taxon>Hibiscus</taxon>
    </lineage>
</organism>
<feature type="domain" description="RRM" evidence="5">
    <location>
        <begin position="148"/>
        <end position="230"/>
    </location>
</feature>
<dbReference type="Gene3D" id="3.30.70.330">
    <property type="match status" value="1"/>
</dbReference>
<dbReference type="SUPFAM" id="SSF54928">
    <property type="entry name" value="RNA-binding domain, RBD"/>
    <property type="match status" value="1"/>
</dbReference>
<evidence type="ECO:0000313" key="7">
    <source>
        <dbReference type="Proteomes" id="UP000436088"/>
    </source>
</evidence>
<evidence type="ECO:0000259" key="5">
    <source>
        <dbReference type="PROSITE" id="PS50102"/>
    </source>
</evidence>
<reference evidence="6" key="1">
    <citation type="submission" date="2019-09" db="EMBL/GenBank/DDBJ databases">
        <title>Draft genome information of white flower Hibiscus syriacus.</title>
        <authorList>
            <person name="Kim Y.-M."/>
        </authorList>
    </citation>
    <scope>NUCLEOTIDE SEQUENCE [LARGE SCALE GENOMIC DNA]</scope>
    <source>
        <strain evidence="6">YM2019G1</strain>
    </source>
</reference>
<evidence type="ECO:0000256" key="3">
    <source>
        <dbReference type="SAM" id="MobiDB-lite"/>
    </source>
</evidence>
<dbReference type="InterPro" id="IPR012677">
    <property type="entry name" value="Nucleotide-bd_a/b_plait_sf"/>
</dbReference>
<feature type="transmembrane region" description="Helical" evidence="4">
    <location>
        <begin position="594"/>
        <end position="613"/>
    </location>
</feature>
<dbReference type="GO" id="GO:0003723">
    <property type="term" value="F:RNA binding"/>
    <property type="evidence" value="ECO:0007669"/>
    <property type="project" value="UniProtKB-UniRule"/>
</dbReference>
<dbReference type="PROSITE" id="PS50102">
    <property type="entry name" value="RRM"/>
    <property type="match status" value="1"/>
</dbReference>
<keyword evidence="4" id="KW-1133">Transmembrane helix</keyword>
<accession>A0A6A2WZ44</accession>
<keyword evidence="1 2" id="KW-0694">RNA-binding</keyword>
<evidence type="ECO:0000256" key="4">
    <source>
        <dbReference type="SAM" id="Phobius"/>
    </source>
</evidence>
<keyword evidence="4" id="KW-0472">Membrane</keyword>
<evidence type="ECO:0000256" key="1">
    <source>
        <dbReference type="ARBA" id="ARBA00022884"/>
    </source>
</evidence>
<keyword evidence="7" id="KW-1185">Reference proteome</keyword>
<sequence>MPPRLAKRGSASAGPKMMRSNRGVSKSDNPPPEPVAEAAAPVVETREKMVPEEIADEDKADEKLTVDEKVVADEKGTDELDPDEVEVEVEEEMRSRIVRERGQAKRAVTELKHPVDMDQGSKAMDAFKHLQRRDVLFGVDRPAKVSFADSFIDPGDEIMAQDHVRELLKKYGEIEKIELARNMPSADRKDYGFVTFDSHDAAVTCAKSINNTELGEGNNKAKVRARLSRPHQRGRGKHHGRDSFSRAPPPSLKRSVGLRDRRPIMSAAARSRPLAPPPPRSYDRRALVPPYPKSTLKREYGRRNELPPPRSRDVVDYGSGGYADYPRSSARPAARGPYMDDDMLKGLKGLLLVYHEGRGNDYDSMSGSKRTYSALDDVPPRYADAGARHSRARLDYELAAGAPPYVDAYDDRFGRSSLGYGGGRSSIAGSQDSHGLYGSRQGMSYGEGSFSGSDAVGMYSSGYGGDYMRRDLMLVVVLTRPCILAVVWVAAVTWVVGFWIILLILGLPEEVSFYVLERCVTKEMDGHIVTTEFVIGTDFKDNEAAVGCGKFEAFILYSWLRCNVKLILTMESAWQDLNFPYDQQKIRARMTGELLSYFNTCYFFCASYGRLLIPLQFLTFEVLELGIYLWFLKFLLGRISVIALEIGFRRAMILEKFSPS</sequence>
<evidence type="ECO:0000313" key="6">
    <source>
        <dbReference type="EMBL" id="KAE8666971.1"/>
    </source>
</evidence>
<feature type="transmembrane region" description="Helical" evidence="4">
    <location>
        <begin position="483"/>
        <end position="507"/>
    </location>
</feature>
<feature type="compositionally biased region" description="Basic and acidic residues" evidence="3">
    <location>
        <begin position="60"/>
        <end position="78"/>
    </location>
</feature>
<dbReference type="CDD" id="cd00590">
    <property type="entry name" value="RRM_SF"/>
    <property type="match status" value="1"/>
</dbReference>
<dbReference type="InterPro" id="IPR035979">
    <property type="entry name" value="RBD_domain_sf"/>
</dbReference>
<dbReference type="EMBL" id="VEPZ02001589">
    <property type="protein sequence ID" value="KAE8666971.1"/>
    <property type="molecule type" value="Genomic_DNA"/>
</dbReference>
<dbReference type="Proteomes" id="UP000436088">
    <property type="component" value="Unassembled WGS sequence"/>
</dbReference>
<dbReference type="InterPro" id="IPR000504">
    <property type="entry name" value="RRM_dom"/>
</dbReference>
<feature type="region of interest" description="Disordered" evidence="3">
    <location>
        <begin position="1"/>
        <end position="86"/>
    </location>
</feature>
<comment type="caution">
    <text evidence="6">The sequence shown here is derived from an EMBL/GenBank/DDBJ whole genome shotgun (WGS) entry which is preliminary data.</text>
</comment>
<feature type="compositionally biased region" description="Basic and acidic residues" evidence="3">
    <location>
        <begin position="296"/>
        <end position="315"/>
    </location>
</feature>
<dbReference type="AlphaFoldDB" id="A0A6A2WZ44"/>
<gene>
    <name evidence="6" type="ORF">F3Y22_tig00112471pilonHSYRG00097</name>
</gene>
<protein>
    <submittedName>
        <fullName evidence="6">Detected protein of confused Function</fullName>
    </submittedName>
</protein>
<feature type="region of interest" description="Disordered" evidence="3">
    <location>
        <begin position="212"/>
        <end position="336"/>
    </location>
</feature>
<name>A0A6A2WZ44_HIBSY</name>
<feature type="compositionally biased region" description="Basic residues" evidence="3">
    <location>
        <begin position="221"/>
        <end position="240"/>
    </location>
</feature>